<dbReference type="GO" id="GO:0009036">
    <property type="term" value="F:type II site-specific deoxyribonuclease activity"/>
    <property type="evidence" value="ECO:0007669"/>
    <property type="project" value="InterPro"/>
</dbReference>
<dbReference type="GO" id="GO:0009307">
    <property type="term" value="P:DNA restriction-modification system"/>
    <property type="evidence" value="ECO:0007669"/>
    <property type="project" value="InterPro"/>
</dbReference>
<reference evidence="2" key="1">
    <citation type="submission" date="2018-09" db="EMBL/GenBank/DDBJ databases">
        <authorList>
            <person name="Livingstone P.G."/>
            <person name="Whitworth D.E."/>
        </authorList>
    </citation>
    <scope>NUCLEOTIDE SEQUENCE [LARGE SCALE GENOMIC DNA]</scope>
    <source>
        <strain evidence="2">AB050A</strain>
    </source>
</reference>
<proteinExistence type="predicted"/>
<dbReference type="Pfam" id="PF04555">
    <property type="entry name" value="XhoI"/>
    <property type="match status" value="1"/>
</dbReference>
<evidence type="ECO:0000313" key="2">
    <source>
        <dbReference type="Proteomes" id="UP000267003"/>
    </source>
</evidence>
<name>A0A3A8Q018_9BACT</name>
<dbReference type="AlphaFoldDB" id="A0A3A8Q018"/>
<sequence length="248" mass="27824">MCLGGSLLSTVPTNYVELTRHAVASYWSTLDAQGTRQRDGDADRGKRSAVTGGKQMNGFCHLISELLRANGFTDEHIHIEQKLELPGYFRPTKRWDMVVIFEGRLVAALEFKSMAGSFGNNFNNRAEEAIGTGADMRLALKKGAMGKGAKPWIGWLMLLEDSVESTRAASVKEPHFPVLRDFQQQSIAGRFAVLFRKLVEERYFDSTALLMCTRTAGQTGLYTEPHQDLAMKPFLTSLANHLQQFRRY</sequence>
<evidence type="ECO:0000313" key="1">
    <source>
        <dbReference type="EMBL" id="RKH60681.1"/>
    </source>
</evidence>
<gene>
    <name evidence="1" type="ORF">D7W81_25210</name>
</gene>
<dbReference type="InterPro" id="IPR007636">
    <property type="entry name" value="Restrct_endonuc_II_XhoI"/>
</dbReference>
<protein>
    <submittedName>
        <fullName evidence="1">Restriction endonuclease</fullName>
    </submittedName>
</protein>
<dbReference type="OrthoDB" id="3638769at2"/>
<keyword evidence="1" id="KW-0255">Endonuclease</keyword>
<dbReference type="GO" id="GO:0003677">
    <property type="term" value="F:DNA binding"/>
    <property type="evidence" value="ECO:0007669"/>
    <property type="project" value="InterPro"/>
</dbReference>
<keyword evidence="1" id="KW-0378">Hydrolase</keyword>
<comment type="caution">
    <text evidence="1">The sequence shown here is derived from an EMBL/GenBank/DDBJ whole genome shotgun (WGS) entry which is preliminary data.</text>
</comment>
<accession>A0A3A8Q018</accession>
<dbReference type="EMBL" id="RAWK01000164">
    <property type="protein sequence ID" value="RKH60681.1"/>
    <property type="molecule type" value="Genomic_DNA"/>
</dbReference>
<organism evidence="1 2">
    <name type="scientific">Corallococcus aberystwythensis</name>
    <dbReference type="NCBI Taxonomy" id="2316722"/>
    <lineage>
        <taxon>Bacteria</taxon>
        <taxon>Pseudomonadati</taxon>
        <taxon>Myxococcota</taxon>
        <taxon>Myxococcia</taxon>
        <taxon>Myxococcales</taxon>
        <taxon>Cystobacterineae</taxon>
        <taxon>Myxococcaceae</taxon>
        <taxon>Corallococcus</taxon>
    </lineage>
</organism>
<keyword evidence="2" id="KW-1185">Reference proteome</keyword>
<dbReference type="Proteomes" id="UP000267003">
    <property type="component" value="Unassembled WGS sequence"/>
</dbReference>
<keyword evidence="1" id="KW-0540">Nuclease</keyword>